<dbReference type="PATRIC" id="fig|405446.3.peg.277"/>
<evidence type="ECO:0000256" key="4">
    <source>
        <dbReference type="ARBA" id="ARBA00023237"/>
    </source>
</evidence>
<dbReference type="Pfam" id="PF00691">
    <property type="entry name" value="OmpA"/>
    <property type="match status" value="1"/>
</dbReference>
<evidence type="ECO:0000313" key="8">
    <source>
        <dbReference type="Proteomes" id="UP000051863"/>
    </source>
</evidence>
<dbReference type="SUPFAM" id="SSF103088">
    <property type="entry name" value="OmpA-like"/>
    <property type="match status" value="1"/>
</dbReference>
<comment type="subcellular location">
    <subcellularLocation>
        <location evidence="1">Cell outer membrane</location>
    </subcellularLocation>
</comment>
<dbReference type="InterPro" id="IPR050330">
    <property type="entry name" value="Bact_OuterMem_StrucFunc"/>
</dbReference>
<dbReference type="Proteomes" id="UP000051863">
    <property type="component" value="Unassembled WGS sequence"/>
</dbReference>
<dbReference type="OrthoDB" id="1149075at2"/>
<name>A0A0R0CJY0_9GAMM</name>
<dbReference type="PANTHER" id="PTHR30329">
    <property type="entry name" value="STATOR ELEMENT OF FLAGELLAR MOTOR COMPLEX"/>
    <property type="match status" value="1"/>
</dbReference>
<dbReference type="InterPro" id="IPR037873">
    <property type="entry name" value="BamE-like"/>
</dbReference>
<keyword evidence="8" id="KW-1185">Reference proteome</keyword>
<organism evidence="7 8">
    <name type="scientific">Stenotrophomonas terrae</name>
    <dbReference type="NCBI Taxonomy" id="405446"/>
    <lineage>
        <taxon>Bacteria</taxon>
        <taxon>Pseudomonadati</taxon>
        <taxon>Pseudomonadota</taxon>
        <taxon>Gammaproteobacteria</taxon>
        <taxon>Lysobacterales</taxon>
        <taxon>Lysobacteraceae</taxon>
        <taxon>Stenotrophomonas</taxon>
    </lineage>
</organism>
<protein>
    <recommendedName>
        <fullName evidence="6">OmpA-like domain-containing protein</fullName>
    </recommendedName>
</protein>
<evidence type="ECO:0000256" key="5">
    <source>
        <dbReference type="PROSITE-ProRule" id="PRU00473"/>
    </source>
</evidence>
<dbReference type="AlphaFoldDB" id="A0A0R0CJY0"/>
<reference evidence="7 8" key="1">
    <citation type="submission" date="2015-05" db="EMBL/GenBank/DDBJ databases">
        <title>Genome sequencing and analysis of members of genus Stenotrophomonas.</title>
        <authorList>
            <person name="Patil P.P."/>
            <person name="Midha S."/>
            <person name="Patil P.B."/>
        </authorList>
    </citation>
    <scope>NUCLEOTIDE SEQUENCE [LARGE SCALE GENOMIC DNA]</scope>
    <source>
        <strain evidence="7 8">DSM 18941</strain>
    </source>
</reference>
<dbReference type="PROSITE" id="PS51123">
    <property type="entry name" value="OMPA_2"/>
    <property type="match status" value="1"/>
</dbReference>
<evidence type="ECO:0000256" key="1">
    <source>
        <dbReference type="ARBA" id="ARBA00004442"/>
    </source>
</evidence>
<dbReference type="PANTHER" id="PTHR30329:SF21">
    <property type="entry name" value="LIPOPROTEIN YIAD-RELATED"/>
    <property type="match status" value="1"/>
</dbReference>
<dbReference type="InterPro" id="IPR006665">
    <property type="entry name" value="OmpA-like"/>
</dbReference>
<dbReference type="PROSITE" id="PS51257">
    <property type="entry name" value="PROKAR_LIPOPROTEIN"/>
    <property type="match status" value="1"/>
</dbReference>
<dbReference type="Gene3D" id="3.30.1450.10">
    <property type="match status" value="1"/>
</dbReference>
<keyword evidence="2" id="KW-0732">Signal</keyword>
<evidence type="ECO:0000313" key="7">
    <source>
        <dbReference type="EMBL" id="KRG70269.1"/>
    </source>
</evidence>
<dbReference type="CDD" id="cd07185">
    <property type="entry name" value="OmpA_C-like"/>
    <property type="match status" value="1"/>
</dbReference>
<evidence type="ECO:0000256" key="3">
    <source>
        <dbReference type="ARBA" id="ARBA00023136"/>
    </source>
</evidence>
<dbReference type="InterPro" id="IPR036737">
    <property type="entry name" value="OmpA-like_sf"/>
</dbReference>
<evidence type="ECO:0000256" key="2">
    <source>
        <dbReference type="ARBA" id="ARBA00022729"/>
    </source>
</evidence>
<dbReference type="InterPro" id="IPR006664">
    <property type="entry name" value="OMP_bac"/>
</dbReference>
<proteinExistence type="predicted"/>
<gene>
    <name evidence="7" type="ORF">ABB27_04905</name>
</gene>
<dbReference type="InterPro" id="IPR007450">
    <property type="entry name" value="BamE_dom"/>
</dbReference>
<evidence type="ECO:0000259" key="6">
    <source>
        <dbReference type="PROSITE" id="PS51123"/>
    </source>
</evidence>
<accession>A0A0R0CJY0</accession>
<dbReference type="RefSeq" id="WP_057627101.1">
    <property type="nucleotide sequence ID" value="NZ_LDJJ01000013.1"/>
</dbReference>
<dbReference type="PRINTS" id="PR01021">
    <property type="entry name" value="OMPADOMAIN"/>
</dbReference>
<feature type="domain" description="OmpA-like" evidence="6">
    <location>
        <begin position="136"/>
        <end position="259"/>
    </location>
</feature>
<dbReference type="Gene3D" id="3.30.1330.60">
    <property type="entry name" value="OmpA-like domain"/>
    <property type="match status" value="1"/>
</dbReference>
<dbReference type="GO" id="GO:0009279">
    <property type="term" value="C:cell outer membrane"/>
    <property type="evidence" value="ECO:0007669"/>
    <property type="project" value="UniProtKB-SubCell"/>
</dbReference>
<dbReference type="EMBL" id="LDJJ01000013">
    <property type="protein sequence ID" value="KRG70269.1"/>
    <property type="molecule type" value="Genomic_DNA"/>
</dbReference>
<keyword evidence="4" id="KW-0998">Cell outer membrane</keyword>
<sequence>MNTKWTVLALLATLTACGKGQVREEFPNPAHAYPAGGTYVNLDNLRQYAPGMNKRQIQTLLGTPQFNEGLWGVREWNYVFNFRRSVGAEPIRCQFQVRFDADGVANGQAWQPASCAALLEPAPAPPAPPPPPPPAEVVAPLRISADALFAFDSANLSAAGRARLDELLQQLTDRAAQASLTIIGYTDRIGSDAYNLELSRRRAQSVRNYLVERGIPAASLHAEGRGNSAALVACEQVSGAALVDCLAPNRRVEIAAMGG</sequence>
<keyword evidence="3 5" id="KW-0472">Membrane</keyword>
<comment type="caution">
    <text evidence="7">The sequence shown here is derived from an EMBL/GenBank/DDBJ whole genome shotgun (WGS) entry which is preliminary data.</text>
</comment>
<dbReference type="Pfam" id="PF04355">
    <property type="entry name" value="BamE"/>
    <property type="match status" value="1"/>
</dbReference>